<keyword evidence="2" id="KW-1133">Transmembrane helix</keyword>
<comment type="caution">
    <text evidence="3">The sequence shown here is derived from an EMBL/GenBank/DDBJ whole genome shotgun (WGS) entry which is preliminary data.</text>
</comment>
<keyword evidence="2" id="KW-0472">Membrane</keyword>
<evidence type="ECO:0000256" key="1">
    <source>
        <dbReference type="SAM" id="MobiDB-lite"/>
    </source>
</evidence>
<evidence type="ECO:0000313" key="3">
    <source>
        <dbReference type="EMBL" id="KAF7262611.1"/>
    </source>
</evidence>
<sequence length="82" mass="9699">MGPFGRIALRSVPFIGTIILSAFAIAYTWNYVVEKKKYRIMNCDIDEPQILQFYKEVSQESKTWKNRRVPRAWENTPESDQK</sequence>
<feature type="transmembrane region" description="Helical" evidence="2">
    <location>
        <begin position="12"/>
        <end position="32"/>
    </location>
</feature>
<keyword evidence="4" id="KW-1185">Reference proteome</keyword>
<protein>
    <submittedName>
        <fullName evidence="3">Uncharacterized protein</fullName>
    </submittedName>
</protein>
<name>A0A8S9ZAV1_9TREM</name>
<evidence type="ECO:0000313" key="4">
    <source>
        <dbReference type="Proteomes" id="UP000822476"/>
    </source>
</evidence>
<evidence type="ECO:0000256" key="2">
    <source>
        <dbReference type="SAM" id="Phobius"/>
    </source>
</evidence>
<dbReference type="OrthoDB" id="6227311at2759"/>
<keyword evidence="2" id="KW-0812">Transmembrane</keyword>
<proteinExistence type="predicted"/>
<accession>A0A8S9ZAV1</accession>
<reference evidence="3" key="1">
    <citation type="submission" date="2019-07" db="EMBL/GenBank/DDBJ databases">
        <title>Annotation for the trematode Paragonimus miyazaki's.</title>
        <authorList>
            <person name="Choi Y.-J."/>
        </authorList>
    </citation>
    <scope>NUCLEOTIDE SEQUENCE</scope>
    <source>
        <strain evidence="3">Japan</strain>
    </source>
</reference>
<dbReference type="EMBL" id="JTDE01000022">
    <property type="protein sequence ID" value="KAF7262611.1"/>
    <property type="molecule type" value="Genomic_DNA"/>
</dbReference>
<gene>
    <name evidence="3" type="ORF">EG68_00081</name>
</gene>
<organism evidence="3 4">
    <name type="scientific">Paragonimus skrjabini miyazakii</name>
    <dbReference type="NCBI Taxonomy" id="59628"/>
    <lineage>
        <taxon>Eukaryota</taxon>
        <taxon>Metazoa</taxon>
        <taxon>Spiralia</taxon>
        <taxon>Lophotrochozoa</taxon>
        <taxon>Platyhelminthes</taxon>
        <taxon>Trematoda</taxon>
        <taxon>Digenea</taxon>
        <taxon>Plagiorchiida</taxon>
        <taxon>Troglotremata</taxon>
        <taxon>Troglotrematidae</taxon>
        <taxon>Paragonimus</taxon>
    </lineage>
</organism>
<dbReference type="AlphaFoldDB" id="A0A8S9ZAV1"/>
<dbReference type="Proteomes" id="UP000822476">
    <property type="component" value="Unassembled WGS sequence"/>
</dbReference>
<feature type="region of interest" description="Disordered" evidence="1">
    <location>
        <begin position="61"/>
        <end position="82"/>
    </location>
</feature>